<evidence type="ECO:0000313" key="2">
    <source>
        <dbReference type="EMBL" id="CAB4742081.1"/>
    </source>
</evidence>
<gene>
    <name evidence="2" type="ORF">UFOPK2761_01386</name>
</gene>
<proteinExistence type="predicted"/>
<dbReference type="Pfam" id="PF01593">
    <property type="entry name" value="Amino_oxidase"/>
    <property type="match status" value="1"/>
</dbReference>
<dbReference type="InterPro" id="IPR002937">
    <property type="entry name" value="Amino_oxidase"/>
</dbReference>
<feature type="domain" description="Amine oxidase" evidence="1">
    <location>
        <begin position="12"/>
        <end position="429"/>
    </location>
</feature>
<dbReference type="PANTHER" id="PTHR43734:SF1">
    <property type="entry name" value="PHYTOENE DESATURASE"/>
    <property type="match status" value="1"/>
</dbReference>
<dbReference type="Gene3D" id="3.50.50.60">
    <property type="entry name" value="FAD/NAD(P)-binding domain"/>
    <property type="match status" value="2"/>
</dbReference>
<protein>
    <submittedName>
        <fullName evidence="2">Unannotated protein</fullName>
    </submittedName>
</protein>
<evidence type="ECO:0000259" key="1">
    <source>
        <dbReference type="Pfam" id="PF01593"/>
    </source>
</evidence>
<dbReference type="GO" id="GO:0016491">
    <property type="term" value="F:oxidoreductase activity"/>
    <property type="evidence" value="ECO:0007669"/>
    <property type="project" value="InterPro"/>
</dbReference>
<dbReference type="InterPro" id="IPR036188">
    <property type="entry name" value="FAD/NAD-bd_sf"/>
</dbReference>
<dbReference type="PANTHER" id="PTHR43734">
    <property type="entry name" value="PHYTOENE DESATURASE"/>
    <property type="match status" value="1"/>
</dbReference>
<accession>A0A6J6T4J3</accession>
<name>A0A6J6T4J3_9ZZZZ</name>
<sequence length="432" mass="47331">MSRVVVLGGGFGGMAVAARLAKTGHEVVLVERATSLGGALGSISEEGFTWDAGPTHTLLPAVVRDLFRKTGRPLERELELVPLELLREHRFEDDTTLSLPSARAGQLRAWDALGPGLGQRWTEHVDSFTEDWEVLRHHYFEHPWDRTALPAQVRQRLDSREMLHKRLRRTFRDERQREVAAYPFLADGHELRNVPAWMGLVAFLEQRFGAWTVPGGMARLGEVLGARLTTRKVEVLPGTRALDVVVREGRAVGVRTSAGDLDADEVVCAIDPRALPALARLVERTMPAIPPVTCHLGLEGEVPQLPHEVVLHGDPMLVVRTGGTAPEGRHAWTVHGRGRLAEDVLRALARARLDLRDHVVHRVDRSPRQQVEAWSGSPLGVLWQGRGTVRARLGPDTPVPHLHAVGAHATPGSGLPFVGLSAALVAERIGPA</sequence>
<dbReference type="AlphaFoldDB" id="A0A6J6T4J3"/>
<dbReference type="SUPFAM" id="SSF51905">
    <property type="entry name" value="FAD/NAD(P)-binding domain"/>
    <property type="match status" value="1"/>
</dbReference>
<dbReference type="EMBL" id="CAEZYQ010000009">
    <property type="protein sequence ID" value="CAB4742081.1"/>
    <property type="molecule type" value="Genomic_DNA"/>
</dbReference>
<reference evidence="2" key="1">
    <citation type="submission" date="2020-05" db="EMBL/GenBank/DDBJ databases">
        <authorList>
            <person name="Chiriac C."/>
            <person name="Salcher M."/>
            <person name="Ghai R."/>
            <person name="Kavagutti S V."/>
        </authorList>
    </citation>
    <scope>NUCLEOTIDE SEQUENCE</scope>
</reference>
<organism evidence="2">
    <name type="scientific">freshwater metagenome</name>
    <dbReference type="NCBI Taxonomy" id="449393"/>
    <lineage>
        <taxon>unclassified sequences</taxon>
        <taxon>metagenomes</taxon>
        <taxon>ecological metagenomes</taxon>
    </lineage>
</organism>